<dbReference type="AlphaFoldDB" id="A0A024K5C5"/>
<dbReference type="Proteomes" id="UP000028880">
    <property type="component" value="Unassembled WGS sequence"/>
</dbReference>
<protein>
    <submittedName>
        <fullName evidence="2">Uncharacterized protein</fullName>
    </submittedName>
</protein>
<feature type="region of interest" description="Disordered" evidence="1">
    <location>
        <begin position="53"/>
        <end position="83"/>
    </location>
</feature>
<accession>A0A024K5C5</accession>
<evidence type="ECO:0000256" key="1">
    <source>
        <dbReference type="SAM" id="MobiDB-lite"/>
    </source>
</evidence>
<organism evidence="2">
    <name type="scientific">Mycobacterium triplex</name>
    <dbReference type="NCBI Taxonomy" id="47839"/>
    <lineage>
        <taxon>Bacteria</taxon>
        <taxon>Bacillati</taxon>
        <taxon>Actinomycetota</taxon>
        <taxon>Actinomycetes</taxon>
        <taxon>Mycobacteriales</taxon>
        <taxon>Mycobacteriaceae</taxon>
        <taxon>Mycobacterium</taxon>
        <taxon>Mycobacterium simiae complex</taxon>
    </lineage>
</organism>
<gene>
    <name evidence="2" type="ORF">BN973_05637</name>
</gene>
<dbReference type="EMBL" id="HG964447">
    <property type="protein sequence ID" value="CDO91230.1"/>
    <property type="molecule type" value="Genomic_DNA"/>
</dbReference>
<evidence type="ECO:0000313" key="2">
    <source>
        <dbReference type="EMBL" id="CDO91230.1"/>
    </source>
</evidence>
<name>A0A024K5C5_9MYCO</name>
<dbReference type="STRING" id="47839.BN973_05637"/>
<dbReference type="eggNOG" id="ENOG5031X0Z">
    <property type="taxonomic scope" value="Bacteria"/>
</dbReference>
<dbReference type="HOGENOM" id="CLU_177488_1_0_11"/>
<reference evidence="2" key="1">
    <citation type="journal article" date="2014" name="Genome Announc.">
        <title>Draft Genome Sequence of Mycobacterium triplex DSM 44626.</title>
        <authorList>
            <person name="Sassi M."/>
            <person name="Croce O."/>
            <person name="Robert C."/>
            <person name="Raoult D."/>
            <person name="Drancourt M."/>
        </authorList>
    </citation>
    <scope>NUCLEOTIDE SEQUENCE [LARGE SCALE GENOMIC DNA]</scope>
    <source>
        <strain evidence="2">DSM 44626</strain>
    </source>
</reference>
<reference evidence="2" key="2">
    <citation type="submission" date="2014-04" db="EMBL/GenBank/DDBJ databases">
        <authorList>
            <person name="Xu Y.W."/>
            <person name="Yang Q."/>
        </authorList>
    </citation>
    <scope>NUCLEOTIDE SEQUENCE</scope>
    <source>
        <strain evidence="2">DSM 44626</strain>
    </source>
</reference>
<sequence>MRVIELLSLRGFANRRGLAHGTVRRYHVEGRLPQPDGELTDGADIRHPGWLPDTVDNWQRPGQGARTDLQSVKGCGDAANARR</sequence>
<proteinExistence type="predicted"/>